<evidence type="ECO:0000313" key="6">
    <source>
        <dbReference type="Proteomes" id="UP000076490"/>
    </source>
</evidence>
<feature type="domain" description="PucR C-terminal helix-turn-helix" evidence="3">
    <location>
        <begin position="472"/>
        <end position="530"/>
    </location>
</feature>
<evidence type="ECO:0000259" key="3">
    <source>
        <dbReference type="Pfam" id="PF13556"/>
    </source>
</evidence>
<dbReference type="InterPro" id="IPR041522">
    <property type="entry name" value="CdaR_GGDEF"/>
</dbReference>
<dbReference type="Proteomes" id="UP000076490">
    <property type="component" value="Unassembled WGS sequence"/>
</dbReference>
<gene>
    <name evidence="5" type="ORF">AV656_13960</name>
</gene>
<sequence>MKNIELTVRDVLERESFQKAKLAAGATGLSRKIRWSHILEVREFESLINGGELILTTGLSMALGLEEQLSYIRKLNELGASALCIELADNSKQIAPELLELADRLGFPIIVFEEVIRFVDITQDLHTALINRHHKMISEMDRLSGRFIELSLMSNGILKILQELHEYFRREAIFISDRPSPYFYPSEAKESEAALRDILEAEGGLEGVGRYLETSDNRYASVPVRGPGQVWGRLFLCMDEPLQDDFYFLILDRAGLAISQVLLRNRTIEERKQNLEDKVVRNLINGQRMDPETVRAVLSARGKNMYYRVFSIRMPEIPPFPSQDLLEEELVQRALLIRSLFQRHGFFPAITSGESEMAVIAFFISEEQQSRRNDRFLPLIREFRNMSAPQFEGSRFGIGKTYQGIADVRRAYRESEDVIRLQEEGITDSEFYEGLGIHRLLLLLKRSGELETYVEDYLGALLEHDARHDSRLFETLVVYLECGGVKKEAAERLFIVRQTLYHRIGKLEGLLGTDFMEPANRLALEVAVQAYRMLEQTEAEKRLPVH</sequence>
<dbReference type="Pfam" id="PF17853">
    <property type="entry name" value="GGDEF_2"/>
    <property type="match status" value="1"/>
</dbReference>
<evidence type="ECO:0000259" key="2">
    <source>
        <dbReference type="Pfam" id="PF07905"/>
    </source>
</evidence>
<feature type="domain" description="CdaR GGDEF-like" evidence="4">
    <location>
        <begin position="333"/>
        <end position="421"/>
    </location>
</feature>
<comment type="similarity">
    <text evidence="1">Belongs to the CdaR family.</text>
</comment>
<dbReference type="RefSeq" id="WP_063183188.1">
    <property type="nucleotide sequence ID" value="NZ_LQNT01000012.1"/>
</dbReference>
<dbReference type="InterPro" id="IPR042070">
    <property type="entry name" value="PucR_C-HTH_sf"/>
</dbReference>
<evidence type="ECO:0000313" key="5">
    <source>
        <dbReference type="EMBL" id="KZE36882.1"/>
    </source>
</evidence>
<evidence type="ECO:0000256" key="1">
    <source>
        <dbReference type="ARBA" id="ARBA00006754"/>
    </source>
</evidence>
<dbReference type="InterPro" id="IPR025736">
    <property type="entry name" value="PucR_C-HTH_dom"/>
</dbReference>
<dbReference type="AlphaFoldDB" id="A0A161RBR2"/>
<dbReference type="Gene3D" id="1.10.10.2840">
    <property type="entry name" value="PucR C-terminal helix-turn-helix domain"/>
    <property type="match status" value="1"/>
</dbReference>
<organism evidence="5 6">
    <name type="scientific">Bhargavaea cecembensis</name>
    <dbReference type="NCBI Taxonomy" id="394098"/>
    <lineage>
        <taxon>Bacteria</taxon>
        <taxon>Bacillati</taxon>
        <taxon>Bacillota</taxon>
        <taxon>Bacilli</taxon>
        <taxon>Bacillales</taxon>
        <taxon>Caryophanaceae</taxon>
        <taxon>Bhargavaea</taxon>
    </lineage>
</organism>
<comment type="caution">
    <text evidence="5">The sequence shown here is derived from an EMBL/GenBank/DDBJ whole genome shotgun (WGS) entry which is preliminary data.</text>
</comment>
<dbReference type="InterPro" id="IPR051448">
    <property type="entry name" value="CdaR-like_regulators"/>
</dbReference>
<proteinExistence type="inferred from homology"/>
<dbReference type="OrthoDB" id="143422at2"/>
<dbReference type="EMBL" id="LQNT01000012">
    <property type="protein sequence ID" value="KZE36882.1"/>
    <property type="molecule type" value="Genomic_DNA"/>
</dbReference>
<evidence type="ECO:0000259" key="4">
    <source>
        <dbReference type="Pfam" id="PF17853"/>
    </source>
</evidence>
<dbReference type="PANTHER" id="PTHR33744">
    <property type="entry name" value="CARBOHYDRATE DIACID REGULATOR"/>
    <property type="match status" value="1"/>
</dbReference>
<protein>
    <submittedName>
        <fullName evidence="5">Sugar diacid utilization regulator SdaR</fullName>
    </submittedName>
</protein>
<reference evidence="5 6" key="1">
    <citation type="submission" date="2016-01" db="EMBL/GenBank/DDBJ databases">
        <title>Whole genome sequencing of Bhargavaea cecembensis T14.</title>
        <authorList>
            <person name="Hong K.W."/>
        </authorList>
    </citation>
    <scope>NUCLEOTIDE SEQUENCE [LARGE SCALE GENOMIC DNA]</scope>
    <source>
        <strain evidence="5 6">T14</strain>
    </source>
</reference>
<accession>A0A161RBR2</accession>
<dbReference type="Pfam" id="PF13556">
    <property type="entry name" value="HTH_30"/>
    <property type="match status" value="1"/>
</dbReference>
<dbReference type="Pfam" id="PF07905">
    <property type="entry name" value="PucR"/>
    <property type="match status" value="1"/>
</dbReference>
<dbReference type="PANTHER" id="PTHR33744:SF1">
    <property type="entry name" value="DNA-BINDING TRANSCRIPTIONAL ACTIVATOR ADER"/>
    <property type="match status" value="1"/>
</dbReference>
<name>A0A161RBR2_9BACL</name>
<dbReference type="InterPro" id="IPR012914">
    <property type="entry name" value="PucR_dom"/>
</dbReference>
<feature type="domain" description="Purine catabolism PurC-like" evidence="2">
    <location>
        <begin position="10"/>
        <end position="129"/>
    </location>
</feature>